<sequence length="34" mass="3933">MVRNQSCFVHIYMAACMGKTTNFAYTKCKTEKLI</sequence>
<organism evidence="1 2">
    <name type="scientific">Bacteroides stercorirosoris</name>
    <dbReference type="NCBI Taxonomy" id="871324"/>
    <lineage>
        <taxon>Bacteria</taxon>
        <taxon>Pseudomonadati</taxon>
        <taxon>Bacteroidota</taxon>
        <taxon>Bacteroidia</taxon>
        <taxon>Bacteroidales</taxon>
        <taxon>Bacteroidaceae</taxon>
        <taxon>Bacteroides</taxon>
    </lineage>
</organism>
<dbReference type="EMBL" id="FQZN01000008">
    <property type="protein sequence ID" value="SHI80498.1"/>
    <property type="molecule type" value="Genomic_DNA"/>
</dbReference>
<evidence type="ECO:0000313" key="1">
    <source>
        <dbReference type="EMBL" id="SHI80498.1"/>
    </source>
</evidence>
<gene>
    <name evidence="1" type="ORF">SAMN05444350_108105</name>
</gene>
<dbReference type="AlphaFoldDB" id="A0A1M6E5E7"/>
<keyword evidence="2" id="KW-1185">Reference proteome</keyword>
<proteinExistence type="predicted"/>
<name>A0A1M6E5E7_9BACE</name>
<dbReference type="Proteomes" id="UP000184192">
    <property type="component" value="Unassembled WGS sequence"/>
</dbReference>
<protein>
    <submittedName>
        <fullName evidence="1">Uncharacterized protein</fullName>
    </submittedName>
</protein>
<evidence type="ECO:0000313" key="2">
    <source>
        <dbReference type="Proteomes" id="UP000184192"/>
    </source>
</evidence>
<accession>A0A1M6E5E7</accession>
<reference evidence="2" key="1">
    <citation type="submission" date="2016-11" db="EMBL/GenBank/DDBJ databases">
        <authorList>
            <person name="Varghese N."/>
            <person name="Submissions S."/>
        </authorList>
    </citation>
    <scope>NUCLEOTIDE SEQUENCE [LARGE SCALE GENOMIC DNA]</scope>
    <source>
        <strain evidence="2">DSM 26884</strain>
    </source>
</reference>